<name>W4GDX5_APHAT</name>
<evidence type="ECO:0000256" key="1">
    <source>
        <dbReference type="SAM" id="Phobius"/>
    </source>
</evidence>
<keyword evidence="1" id="KW-0812">Transmembrane</keyword>
<dbReference type="VEuPathDB" id="FungiDB:H257_08722"/>
<accession>W4GDX5</accession>
<dbReference type="RefSeq" id="XP_009833056.1">
    <property type="nucleotide sequence ID" value="XM_009834754.1"/>
</dbReference>
<protein>
    <submittedName>
        <fullName evidence="2">Uncharacterized protein</fullName>
    </submittedName>
</protein>
<dbReference type="AlphaFoldDB" id="W4GDX5"/>
<sequence length="373" mass="41787">MSRLYGLTAGPCWLLYLVATLASSFYYITLVVSSTSNDLWRPHFNSSGVHTFIGNVYHARLALTPSTPLDLFAVVVQKEYAGSATFMDISPSFPRLFWLDNIPLQAAVTSMRSNNFGANMRMFSQYCWADFNQRYEMVHTLLCQARCLVNDADNAGVYFEALLRNVGTAKHPRTSTCRTSQHRVCADSGGDWVRSTSLPWLAVGDEVDLWQSHGLLRWKTQLQNIRELGVVEPISIVNALGMSTTIEINKTPTLFRGMNLWSTAYASAWNDLRWGFQHNFSLILNTPTNAVAKGIDWDADLDIGYDQTPILSTVRQFIEPFNRSTLIDTAVLSRVMDNAEDVVVDPVPPSWTNMGAFYGGNPMCVYGVQISYV</sequence>
<organism evidence="2">
    <name type="scientific">Aphanomyces astaci</name>
    <name type="common">Crayfish plague agent</name>
    <dbReference type="NCBI Taxonomy" id="112090"/>
    <lineage>
        <taxon>Eukaryota</taxon>
        <taxon>Sar</taxon>
        <taxon>Stramenopiles</taxon>
        <taxon>Oomycota</taxon>
        <taxon>Saprolegniomycetes</taxon>
        <taxon>Saprolegniales</taxon>
        <taxon>Verrucalvaceae</taxon>
        <taxon>Aphanomyces</taxon>
    </lineage>
</organism>
<reference evidence="2" key="1">
    <citation type="submission" date="2013-12" db="EMBL/GenBank/DDBJ databases">
        <title>The Genome Sequence of Aphanomyces astaci APO3.</title>
        <authorList>
            <consortium name="The Broad Institute Genomics Platform"/>
            <person name="Russ C."/>
            <person name="Tyler B."/>
            <person name="van West P."/>
            <person name="Dieguez-Uribeondo J."/>
            <person name="Young S.K."/>
            <person name="Zeng Q."/>
            <person name="Gargeya S."/>
            <person name="Fitzgerald M."/>
            <person name="Abouelleil A."/>
            <person name="Alvarado L."/>
            <person name="Chapman S.B."/>
            <person name="Gainer-Dewar J."/>
            <person name="Goldberg J."/>
            <person name="Griggs A."/>
            <person name="Gujja S."/>
            <person name="Hansen M."/>
            <person name="Howarth C."/>
            <person name="Imamovic A."/>
            <person name="Ireland A."/>
            <person name="Larimer J."/>
            <person name="McCowan C."/>
            <person name="Murphy C."/>
            <person name="Pearson M."/>
            <person name="Poon T.W."/>
            <person name="Priest M."/>
            <person name="Roberts A."/>
            <person name="Saif S."/>
            <person name="Shea T."/>
            <person name="Sykes S."/>
            <person name="Wortman J."/>
            <person name="Nusbaum C."/>
            <person name="Birren B."/>
        </authorList>
    </citation>
    <scope>NUCLEOTIDE SEQUENCE [LARGE SCALE GENOMIC DNA]</scope>
    <source>
        <strain evidence="2">APO3</strain>
    </source>
</reference>
<keyword evidence="1" id="KW-0472">Membrane</keyword>
<dbReference type="GeneID" id="20810718"/>
<dbReference type="EMBL" id="KI913133">
    <property type="protein sequence ID" value="ETV77269.1"/>
    <property type="molecule type" value="Genomic_DNA"/>
</dbReference>
<keyword evidence="1" id="KW-1133">Transmembrane helix</keyword>
<evidence type="ECO:0000313" key="2">
    <source>
        <dbReference type="EMBL" id="ETV77269.1"/>
    </source>
</evidence>
<feature type="transmembrane region" description="Helical" evidence="1">
    <location>
        <begin position="12"/>
        <end position="32"/>
    </location>
</feature>
<dbReference type="OrthoDB" id="78977at2759"/>
<gene>
    <name evidence="2" type="ORF">H257_08722</name>
</gene>
<proteinExistence type="predicted"/>